<feature type="region of interest" description="Disordered" evidence="1">
    <location>
        <begin position="79"/>
        <end position="134"/>
    </location>
</feature>
<sequence length="186" mass="20311">MVLRLTLSLEFPRNSFIYQRQQHQCLTLTERRTSLQQKLKSRAKNALVLGDFNLHLNDHADPTIVDFTNYMQSLDWHSGDNTPSHRAGHRAEPAASSDGTSGGGAWARAEGVRRRQDQSGGGAGTRNVPALSGCPGDLAGAVELGRPRAAWEVGPRSRAAGGGSEHGTLLESADDAYKIWDPRWRQ</sequence>
<accession>A0AAV7NW50</accession>
<comment type="caution">
    <text evidence="2">The sequence shown here is derived from an EMBL/GenBank/DDBJ whole genome shotgun (WGS) entry which is preliminary data.</text>
</comment>
<feature type="compositionally biased region" description="Basic and acidic residues" evidence="1">
    <location>
        <begin position="175"/>
        <end position="186"/>
    </location>
</feature>
<name>A0AAV7NW50_PLEWA</name>
<protein>
    <recommendedName>
        <fullName evidence="4">Endonuclease/exonuclease/phosphatase domain-containing protein</fullName>
    </recommendedName>
</protein>
<evidence type="ECO:0008006" key="4">
    <source>
        <dbReference type="Google" id="ProtNLM"/>
    </source>
</evidence>
<evidence type="ECO:0000256" key="1">
    <source>
        <dbReference type="SAM" id="MobiDB-lite"/>
    </source>
</evidence>
<dbReference type="AlphaFoldDB" id="A0AAV7NW50"/>
<proteinExistence type="predicted"/>
<dbReference type="Proteomes" id="UP001066276">
    <property type="component" value="Chromosome 8"/>
</dbReference>
<keyword evidence="3" id="KW-1185">Reference proteome</keyword>
<evidence type="ECO:0000313" key="3">
    <source>
        <dbReference type="Proteomes" id="UP001066276"/>
    </source>
</evidence>
<organism evidence="2 3">
    <name type="scientific">Pleurodeles waltl</name>
    <name type="common">Iberian ribbed newt</name>
    <dbReference type="NCBI Taxonomy" id="8319"/>
    <lineage>
        <taxon>Eukaryota</taxon>
        <taxon>Metazoa</taxon>
        <taxon>Chordata</taxon>
        <taxon>Craniata</taxon>
        <taxon>Vertebrata</taxon>
        <taxon>Euteleostomi</taxon>
        <taxon>Amphibia</taxon>
        <taxon>Batrachia</taxon>
        <taxon>Caudata</taxon>
        <taxon>Salamandroidea</taxon>
        <taxon>Salamandridae</taxon>
        <taxon>Pleurodelinae</taxon>
        <taxon>Pleurodeles</taxon>
    </lineage>
</organism>
<feature type="region of interest" description="Disordered" evidence="1">
    <location>
        <begin position="152"/>
        <end position="186"/>
    </location>
</feature>
<gene>
    <name evidence="2" type="ORF">NDU88_008465</name>
</gene>
<reference evidence="2" key="1">
    <citation type="journal article" date="2022" name="bioRxiv">
        <title>Sequencing and chromosome-scale assembly of the giantPleurodeles waltlgenome.</title>
        <authorList>
            <person name="Brown T."/>
            <person name="Elewa A."/>
            <person name="Iarovenko S."/>
            <person name="Subramanian E."/>
            <person name="Araus A.J."/>
            <person name="Petzold A."/>
            <person name="Susuki M."/>
            <person name="Suzuki K.-i.T."/>
            <person name="Hayashi T."/>
            <person name="Toyoda A."/>
            <person name="Oliveira C."/>
            <person name="Osipova E."/>
            <person name="Leigh N.D."/>
            <person name="Simon A."/>
            <person name="Yun M.H."/>
        </authorList>
    </citation>
    <scope>NUCLEOTIDE SEQUENCE</scope>
    <source>
        <strain evidence="2">20211129_DDA</strain>
        <tissue evidence="2">Liver</tissue>
    </source>
</reference>
<evidence type="ECO:0000313" key="2">
    <source>
        <dbReference type="EMBL" id="KAJ1120291.1"/>
    </source>
</evidence>
<dbReference type="EMBL" id="JANPWB010000012">
    <property type="protein sequence ID" value="KAJ1120291.1"/>
    <property type="molecule type" value="Genomic_DNA"/>
</dbReference>